<accession>A0A9W6EFF1</accession>
<gene>
    <name evidence="1" type="ORF">AnigIFM63604_005673</name>
</gene>
<evidence type="ECO:0000313" key="1">
    <source>
        <dbReference type="EMBL" id="GLA56213.1"/>
    </source>
</evidence>
<name>A0A9W6EFF1_ASPNG</name>
<protein>
    <submittedName>
        <fullName evidence="1">Uncharacterized protein</fullName>
    </submittedName>
</protein>
<dbReference type="AlphaFoldDB" id="A0A9W6EFF1"/>
<sequence>MVERTYTGLRENGVHQKGRAESALQIAGPHVQEENILIQPVEKGIGPCQPERNEVGYKVIVVGDSGPRLRRDSMNGAIGETADIQDATRISGLRGWLLLFAIVGGTRNLALDLTQLPGRFDFTPSKLLLQEDLEFLEGGITPDEIQELLQAHALTFPETVNQSQQSLRLVRDALACASWRIYGACRPSRRSDMGCRLPHSVDMVGHLCTCGKPADEGNSDVIVRRYQ</sequence>
<dbReference type="EMBL" id="BRPB01000316">
    <property type="protein sequence ID" value="GLA56213.1"/>
    <property type="molecule type" value="Genomic_DNA"/>
</dbReference>
<comment type="caution">
    <text evidence="1">The sequence shown here is derived from an EMBL/GenBank/DDBJ whole genome shotgun (WGS) entry which is preliminary data.</text>
</comment>
<dbReference type="Proteomes" id="UP001144191">
    <property type="component" value="Unassembled WGS sequence"/>
</dbReference>
<evidence type="ECO:0000313" key="2">
    <source>
        <dbReference type="Proteomes" id="UP001144191"/>
    </source>
</evidence>
<organism evidence="1 2">
    <name type="scientific">Aspergillus niger</name>
    <dbReference type="NCBI Taxonomy" id="5061"/>
    <lineage>
        <taxon>Eukaryota</taxon>
        <taxon>Fungi</taxon>
        <taxon>Dikarya</taxon>
        <taxon>Ascomycota</taxon>
        <taxon>Pezizomycotina</taxon>
        <taxon>Eurotiomycetes</taxon>
        <taxon>Eurotiomycetidae</taxon>
        <taxon>Eurotiales</taxon>
        <taxon>Aspergillaceae</taxon>
        <taxon>Aspergillus</taxon>
        <taxon>Aspergillus subgen. Circumdati</taxon>
    </lineage>
</organism>
<proteinExistence type="predicted"/>
<reference evidence="1" key="1">
    <citation type="submission" date="2022-07" db="EMBL/GenBank/DDBJ databases">
        <title>Taxonomy of Aspergillus series Nigri: significant species reduction supported by multi-species coalescent approaches.</title>
        <authorList>
            <person name="Bian C."/>
            <person name="Kusuya Y."/>
            <person name="Sklenar F."/>
            <person name="D'hooge E."/>
            <person name="Yaguchi T."/>
            <person name="Takahashi H."/>
            <person name="Hubka V."/>
        </authorList>
    </citation>
    <scope>NUCLEOTIDE SEQUENCE</scope>
    <source>
        <strain evidence="1">IFM 63604</strain>
    </source>
</reference>